<proteinExistence type="predicted"/>
<organism evidence="2">
    <name type="scientific">Solanum chacoense</name>
    <name type="common">Chaco potato</name>
    <dbReference type="NCBI Taxonomy" id="4108"/>
    <lineage>
        <taxon>Eukaryota</taxon>
        <taxon>Viridiplantae</taxon>
        <taxon>Streptophyta</taxon>
        <taxon>Embryophyta</taxon>
        <taxon>Tracheophyta</taxon>
        <taxon>Spermatophyta</taxon>
        <taxon>Magnoliopsida</taxon>
        <taxon>eudicotyledons</taxon>
        <taxon>Gunneridae</taxon>
        <taxon>Pentapetalae</taxon>
        <taxon>asterids</taxon>
        <taxon>lamiids</taxon>
        <taxon>Solanales</taxon>
        <taxon>Solanaceae</taxon>
        <taxon>Solanoideae</taxon>
        <taxon>Solaneae</taxon>
        <taxon>Solanum</taxon>
    </lineage>
</organism>
<evidence type="ECO:0000313" key="2">
    <source>
        <dbReference type="EMBL" id="JAP16120.1"/>
    </source>
</evidence>
<accession>A0A0V0H779</accession>
<reference evidence="2" key="1">
    <citation type="submission" date="2015-12" db="EMBL/GenBank/DDBJ databases">
        <title>Gene expression during late stages of embryo sac development: a critical building block for successful pollen-pistil interactions.</title>
        <authorList>
            <person name="Liu Y."/>
            <person name="Joly V."/>
            <person name="Sabar M."/>
            <person name="Matton D.P."/>
        </authorList>
    </citation>
    <scope>NUCLEOTIDE SEQUENCE</scope>
</reference>
<protein>
    <submittedName>
        <fullName evidence="2">Putative ovule protein</fullName>
    </submittedName>
</protein>
<name>A0A0V0H779_SOLCH</name>
<feature type="region of interest" description="Disordered" evidence="1">
    <location>
        <begin position="1"/>
        <end position="21"/>
    </location>
</feature>
<sequence>MEKTIKKDTPPLPNTDIRSHKKGKRWLKCKDLLKITQLNRMPKILPHAPLKKRTKLPKWTKKHLIHPLSKYWELKLVLVPKTTL</sequence>
<dbReference type="EMBL" id="GEDG01024248">
    <property type="protein sequence ID" value="JAP16120.1"/>
    <property type="molecule type" value="Transcribed_RNA"/>
</dbReference>
<evidence type="ECO:0000256" key="1">
    <source>
        <dbReference type="SAM" id="MobiDB-lite"/>
    </source>
</evidence>
<dbReference type="AlphaFoldDB" id="A0A0V0H779"/>